<dbReference type="Proteomes" id="UP000231926">
    <property type="component" value="Unassembled WGS sequence"/>
</dbReference>
<keyword evidence="1" id="KW-0732">Signal</keyword>
<dbReference type="SUPFAM" id="SSF117782">
    <property type="entry name" value="YbjQ-like"/>
    <property type="match status" value="1"/>
</dbReference>
<dbReference type="OrthoDB" id="329055at2"/>
<feature type="signal peptide" evidence="1">
    <location>
        <begin position="1"/>
        <end position="21"/>
    </location>
</feature>
<evidence type="ECO:0008006" key="4">
    <source>
        <dbReference type="Google" id="ProtNLM"/>
    </source>
</evidence>
<accession>A0A2M9Y8K6</accession>
<comment type="caution">
    <text evidence="2">The sequence shown here is derived from an EMBL/GenBank/DDBJ whole genome shotgun (WGS) entry which is preliminary data.</text>
</comment>
<evidence type="ECO:0000256" key="1">
    <source>
        <dbReference type="SAM" id="SignalP"/>
    </source>
</evidence>
<reference evidence="2 3" key="1">
    <citation type="submission" date="2017-07" db="EMBL/GenBank/DDBJ databases">
        <title>Leptospira spp. isolated from tropical soils.</title>
        <authorList>
            <person name="Thibeaux R."/>
            <person name="Iraola G."/>
            <person name="Ferres I."/>
            <person name="Bierque E."/>
            <person name="Girault D."/>
            <person name="Soupe-Gilbert M.-E."/>
            <person name="Picardeau M."/>
            <person name="Goarant C."/>
        </authorList>
    </citation>
    <scope>NUCLEOTIDE SEQUENCE [LARGE SCALE GENOMIC DNA]</scope>
    <source>
        <strain evidence="2 3">FH4-C-A2</strain>
    </source>
</reference>
<proteinExistence type="predicted"/>
<dbReference type="AlphaFoldDB" id="A0A2M9Y8K6"/>
<dbReference type="EMBL" id="NPDR01000009">
    <property type="protein sequence ID" value="PJZ47920.1"/>
    <property type="molecule type" value="Genomic_DNA"/>
</dbReference>
<evidence type="ECO:0000313" key="2">
    <source>
        <dbReference type="EMBL" id="PJZ47920.1"/>
    </source>
</evidence>
<dbReference type="RefSeq" id="WP_100711449.1">
    <property type="nucleotide sequence ID" value="NZ_NPDR01000009.1"/>
</dbReference>
<gene>
    <name evidence="2" type="ORF">CH362_16640</name>
</gene>
<name>A0A2M9Y8K6_9LEPT</name>
<dbReference type="Gene3D" id="3.30.110.70">
    <property type="entry name" value="Hypothetical protein apc22750. Chain B"/>
    <property type="match status" value="1"/>
</dbReference>
<evidence type="ECO:0000313" key="3">
    <source>
        <dbReference type="Proteomes" id="UP000231926"/>
    </source>
</evidence>
<protein>
    <recommendedName>
        <fullName evidence="4">Lipoprotein</fullName>
    </recommendedName>
</protein>
<dbReference type="InterPro" id="IPR035439">
    <property type="entry name" value="UPF0145_dom_sf"/>
</dbReference>
<sequence length="143" mass="15027">MKKSLVLVLAMVAAFSMNCLYNYHVKHPTSILVTTGNNVGPYTSQGTFVIQETGLGSATFGFSAYGAAPEGVGARFPETEELAKELNEKLVAKARELGSNAVINVRYGYAKSPILIPFLGPLAITSFAVTGEAVTLGGTAPKK</sequence>
<feature type="chain" id="PRO_5014832222" description="Lipoprotein" evidence="1">
    <location>
        <begin position="22"/>
        <end position="143"/>
    </location>
</feature>
<keyword evidence="3" id="KW-1185">Reference proteome</keyword>
<organism evidence="2 3">
    <name type="scientific">Leptospira saintgironsiae</name>
    <dbReference type="NCBI Taxonomy" id="2023183"/>
    <lineage>
        <taxon>Bacteria</taxon>
        <taxon>Pseudomonadati</taxon>
        <taxon>Spirochaetota</taxon>
        <taxon>Spirochaetia</taxon>
        <taxon>Leptospirales</taxon>
        <taxon>Leptospiraceae</taxon>
        <taxon>Leptospira</taxon>
    </lineage>
</organism>